<feature type="transmembrane region" description="Helical" evidence="2">
    <location>
        <begin position="44"/>
        <end position="66"/>
    </location>
</feature>
<proteinExistence type="predicted"/>
<feature type="region of interest" description="Disordered" evidence="1">
    <location>
        <begin position="195"/>
        <end position="222"/>
    </location>
</feature>
<reference evidence="3 4" key="1">
    <citation type="submission" date="2020-07" db="EMBL/GenBank/DDBJ databases">
        <title>Sequencing the genomes of 1000 actinobacteria strains.</title>
        <authorList>
            <person name="Klenk H.-P."/>
        </authorList>
    </citation>
    <scope>NUCLEOTIDE SEQUENCE [LARGE SCALE GENOMIC DNA]</scope>
    <source>
        <strain evidence="3 4">DSM 17380</strain>
    </source>
</reference>
<keyword evidence="2" id="KW-1133">Transmembrane helix</keyword>
<dbReference type="AlphaFoldDB" id="A0A852R3C7"/>
<dbReference type="Gene3D" id="3.40.50.300">
    <property type="entry name" value="P-loop containing nucleotide triphosphate hydrolases"/>
    <property type="match status" value="1"/>
</dbReference>
<keyword evidence="2" id="KW-0472">Membrane</keyword>
<evidence type="ECO:0000313" key="3">
    <source>
        <dbReference type="EMBL" id="NYD26095.1"/>
    </source>
</evidence>
<evidence type="ECO:0000256" key="1">
    <source>
        <dbReference type="SAM" id="MobiDB-lite"/>
    </source>
</evidence>
<gene>
    <name evidence="3" type="ORF">BJ960_000898</name>
</gene>
<keyword evidence="4" id="KW-1185">Reference proteome</keyword>
<feature type="compositionally biased region" description="Basic and acidic residues" evidence="1">
    <location>
        <begin position="198"/>
        <end position="207"/>
    </location>
</feature>
<name>A0A852R3C7_9MICO</name>
<comment type="caution">
    <text evidence="3">The sequence shown here is derived from an EMBL/GenBank/DDBJ whole genome shotgun (WGS) entry which is preliminary data.</text>
</comment>
<dbReference type="Pfam" id="PF03237">
    <property type="entry name" value="Terminase_6N"/>
    <property type="match status" value="1"/>
</dbReference>
<accession>A0A852R3C7</accession>
<dbReference type="EMBL" id="JACCBD010000001">
    <property type="protein sequence ID" value="NYD26095.1"/>
    <property type="molecule type" value="Genomic_DNA"/>
</dbReference>
<dbReference type="InterPro" id="IPR027417">
    <property type="entry name" value="P-loop_NTPase"/>
</dbReference>
<evidence type="ECO:0000256" key="2">
    <source>
        <dbReference type="SAM" id="Phobius"/>
    </source>
</evidence>
<evidence type="ECO:0000313" key="4">
    <source>
        <dbReference type="Proteomes" id="UP000586095"/>
    </source>
</evidence>
<protein>
    <submittedName>
        <fullName evidence="3">Phage terminase large subunit-like protein</fullName>
    </submittedName>
</protein>
<sequence length="443" mass="47865">MGMPLDGWQQGVARLALAKREGGLYAAGEGGVVLSIPRQVGKTYLIAALVFALCTLFPNITVIWTAHRTRTHNETFKKMQSMSRRKKIAPYVENVRAANGEQEITFVNGSRILFGARESGFGRGFDEVDVLVLDEAQILSEDAMSDMVPATNAAPNGLVFLMGTPPRPKDPGDVFAGARKRALEGDEDTVYVEFSADPDAKSDDRKQLAKANPSYPHRTSESAIRRMQKLLGSDESFRREGFGIWDEEKLDPKAIKEKAWDRLRGTLPDESVVSYGVKFTADGSGVALVAAYKPVLGPVFVQPLKQANLGEGIDWLVRELVALAPDAAQIVIDGKAGVGALVNELNDAGVRNKKQLLVPSLDQVLAAHTMFEQNIISGGLSHGGQKDFTAQVTAATKRTIGKSGGWGWQAPEGGTVVALDAATLAFWAAKVSKRRPGRKQVLL</sequence>
<organism evidence="3 4">
    <name type="scientific">Leucobacter aridicollis</name>
    <dbReference type="NCBI Taxonomy" id="283878"/>
    <lineage>
        <taxon>Bacteria</taxon>
        <taxon>Bacillati</taxon>
        <taxon>Actinomycetota</taxon>
        <taxon>Actinomycetes</taxon>
        <taxon>Micrococcales</taxon>
        <taxon>Microbacteriaceae</taxon>
        <taxon>Leucobacter</taxon>
    </lineage>
</organism>
<dbReference type="Proteomes" id="UP000586095">
    <property type="component" value="Unassembled WGS sequence"/>
</dbReference>
<keyword evidence="2" id="KW-0812">Transmembrane</keyword>
<dbReference type="SUPFAM" id="SSF52540">
    <property type="entry name" value="P-loop containing nucleoside triphosphate hydrolases"/>
    <property type="match status" value="1"/>
</dbReference>